<accession>A0ABY8VHN4</accession>
<dbReference type="PANTHER" id="PTHR24094">
    <property type="entry name" value="SECRETED PROTEIN"/>
    <property type="match status" value="1"/>
</dbReference>
<feature type="chain" id="PRO_5046290358" evidence="1">
    <location>
        <begin position="22"/>
        <end position="222"/>
    </location>
</feature>
<organism evidence="3 4">
    <name type="scientific">Corynebacterium breve</name>
    <dbReference type="NCBI Taxonomy" id="3049799"/>
    <lineage>
        <taxon>Bacteria</taxon>
        <taxon>Bacillati</taxon>
        <taxon>Actinomycetota</taxon>
        <taxon>Actinomycetes</taxon>
        <taxon>Mycobacteriales</taxon>
        <taxon>Corynebacteriaceae</taxon>
        <taxon>Corynebacterium</taxon>
    </lineage>
</organism>
<keyword evidence="3" id="KW-0540">Nuclease</keyword>
<evidence type="ECO:0000313" key="3">
    <source>
        <dbReference type="EMBL" id="WIM68466.1"/>
    </source>
</evidence>
<dbReference type="Pfam" id="PF07510">
    <property type="entry name" value="GmrSD_C"/>
    <property type="match status" value="1"/>
</dbReference>
<feature type="domain" description="GmrSD restriction endonucleases C-terminal" evidence="2">
    <location>
        <begin position="100"/>
        <end position="213"/>
    </location>
</feature>
<proteinExistence type="predicted"/>
<dbReference type="Proteomes" id="UP001225598">
    <property type="component" value="Chromosome"/>
</dbReference>
<dbReference type="InterPro" id="IPR011089">
    <property type="entry name" value="GmrSD_C"/>
</dbReference>
<sequence>MRTGRFTLGVLALVLGTAAVGTLSQLDDAPAAQLLPPPATPEQVVTSPQEQLEALEVKGKAGSGGYSRNQFGADPTACGFRNAVLARHAQYLALDDDNCTVTWGVIHDPYSGETIDFVRGDGQIEIDHVVSLSNAWHTGAFQWSPEKRQEFAHDLDNLIPTRTDLNQQKSGGDAATWLPPNKSFRCEFASLQIRVKYKYGLWVAPAERDALSRQLTLCPSTD</sequence>
<gene>
    <name evidence="3" type="ORF">QP027_03455</name>
</gene>
<dbReference type="RefSeq" id="WP_284826011.1">
    <property type="nucleotide sequence ID" value="NZ_CP126969.1"/>
</dbReference>
<evidence type="ECO:0000259" key="2">
    <source>
        <dbReference type="Pfam" id="PF07510"/>
    </source>
</evidence>
<feature type="signal peptide" evidence="1">
    <location>
        <begin position="1"/>
        <end position="21"/>
    </location>
</feature>
<dbReference type="GO" id="GO:0004519">
    <property type="term" value="F:endonuclease activity"/>
    <property type="evidence" value="ECO:0007669"/>
    <property type="project" value="UniProtKB-KW"/>
</dbReference>
<keyword evidence="3" id="KW-0255">Endonuclease</keyword>
<dbReference type="PANTHER" id="PTHR24094:SF15">
    <property type="entry name" value="AMP-DEPENDENT SYNTHETASE_LIGASE DOMAIN-CONTAINING PROTEIN-RELATED"/>
    <property type="match status" value="1"/>
</dbReference>
<reference evidence="3 4" key="1">
    <citation type="submission" date="2023-05" db="EMBL/GenBank/DDBJ databases">
        <title>Corynebacterium suedekumii sp. nov. and Corynebacterium breve sp. nov. isolated from raw cow's milk.</title>
        <authorList>
            <person name="Baer M.K."/>
            <person name="Mehl L."/>
            <person name="Hellmuth R."/>
            <person name="Marke G."/>
            <person name="Lipski A."/>
        </authorList>
    </citation>
    <scope>NUCLEOTIDE SEQUENCE [LARGE SCALE GENOMIC DNA]</scope>
    <source>
        <strain evidence="3 4">R4</strain>
    </source>
</reference>
<keyword evidence="1" id="KW-0732">Signal</keyword>
<dbReference type="EMBL" id="CP126969">
    <property type="protein sequence ID" value="WIM68466.1"/>
    <property type="molecule type" value="Genomic_DNA"/>
</dbReference>
<name>A0ABY8VHN4_9CORY</name>
<protein>
    <submittedName>
        <fullName evidence="3">HNH endonuclease family protein</fullName>
    </submittedName>
</protein>
<evidence type="ECO:0000313" key="4">
    <source>
        <dbReference type="Proteomes" id="UP001225598"/>
    </source>
</evidence>
<evidence type="ECO:0000256" key="1">
    <source>
        <dbReference type="SAM" id="SignalP"/>
    </source>
</evidence>
<keyword evidence="4" id="KW-1185">Reference proteome</keyword>
<keyword evidence="3" id="KW-0378">Hydrolase</keyword>